<dbReference type="SUPFAM" id="SSF47336">
    <property type="entry name" value="ACP-like"/>
    <property type="match status" value="1"/>
</dbReference>
<accession>A0ABN1B0M6</accession>
<dbReference type="Pfam" id="PF13193">
    <property type="entry name" value="AMP-binding_C"/>
    <property type="match status" value="1"/>
</dbReference>
<dbReference type="Gene3D" id="3.30.300.30">
    <property type="match status" value="2"/>
</dbReference>
<evidence type="ECO:0000256" key="2">
    <source>
        <dbReference type="ARBA" id="ARBA00022450"/>
    </source>
</evidence>
<proteinExistence type="predicted"/>
<dbReference type="PROSITE" id="PS50075">
    <property type="entry name" value="CARRIER"/>
    <property type="match status" value="1"/>
</dbReference>
<feature type="domain" description="Carrier" evidence="5">
    <location>
        <begin position="50"/>
        <end position="124"/>
    </location>
</feature>
<dbReference type="Pfam" id="PF00668">
    <property type="entry name" value="Condensation"/>
    <property type="match status" value="1"/>
</dbReference>
<dbReference type="InterPro" id="IPR000873">
    <property type="entry name" value="AMP-dep_synth/lig_dom"/>
</dbReference>
<dbReference type="InterPro" id="IPR009081">
    <property type="entry name" value="PP-bd_ACP"/>
</dbReference>
<dbReference type="Proteomes" id="UP001499895">
    <property type="component" value="Unassembled WGS sequence"/>
</dbReference>
<protein>
    <recommendedName>
        <fullName evidence="5">Carrier domain-containing protein</fullName>
    </recommendedName>
</protein>
<dbReference type="SMART" id="SM00823">
    <property type="entry name" value="PKS_PP"/>
    <property type="match status" value="1"/>
</dbReference>
<feature type="compositionally biased region" description="Pro residues" evidence="4">
    <location>
        <begin position="39"/>
        <end position="50"/>
    </location>
</feature>
<dbReference type="Pfam" id="PF00550">
    <property type="entry name" value="PP-binding"/>
    <property type="match status" value="1"/>
</dbReference>
<reference evidence="6 7" key="1">
    <citation type="journal article" date="2019" name="Int. J. Syst. Evol. Microbiol.">
        <title>The Global Catalogue of Microorganisms (GCM) 10K type strain sequencing project: providing services to taxonomists for standard genome sequencing and annotation.</title>
        <authorList>
            <consortium name="The Broad Institute Genomics Platform"/>
            <consortium name="The Broad Institute Genome Sequencing Center for Infectious Disease"/>
            <person name="Wu L."/>
            <person name="Ma J."/>
        </authorList>
    </citation>
    <scope>NUCLEOTIDE SEQUENCE [LARGE SCALE GENOMIC DNA]</scope>
    <source>
        <strain evidence="6 7">JCM 10649</strain>
    </source>
</reference>
<dbReference type="SUPFAM" id="SSF56801">
    <property type="entry name" value="Acetyl-CoA synthetase-like"/>
    <property type="match status" value="2"/>
</dbReference>
<feature type="region of interest" description="Disordered" evidence="4">
    <location>
        <begin position="345"/>
        <end position="364"/>
    </location>
</feature>
<comment type="caution">
    <text evidence="6">The sequence shown here is derived from an EMBL/GenBank/DDBJ whole genome shotgun (WGS) entry which is preliminary data.</text>
</comment>
<evidence type="ECO:0000259" key="5">
    <source>
        <dbReference type="PROSITE" id="PS50075"/>
    </source>
</evidence>
<keyword evidence="3" id="KW-0597">Phosphoprotein</keyword>
<dbReference type="Gene3D" id="3.40.50.980">
    <property type="match status" value="2"/>
</dbReference>
<dbReference type="Gene3D" id="3.30.559.10">
    <property type="entry name" value="Chloramphenicol acetyltransferase-like domain"/>
    <property type="match status" value="1"/>
</dbReference>
<dbReference type="NCBIfam" id="TIGR01733">
    <property type="entry name" value="AA-adenyl-dom"/>
    <property type="match status" value="1"/>
</dbReference>
<dbReference type="InterPro" id="IPR010071">
    <property type="entry name" value="AA_adenyl_dom"/>
</dbReference>
<keyword evidence="7" id="KW-1185">Reference proteome</keyword>
<evidence type="ECO:0000313" key="7">
    <source>
        <dbReference type="Proteomes" id="UP001499895"/>
    </source>
</evidence>
<dbReference type="EMBL" id="BAAAHB010000102">
    <property type="protein sequence ID" value="GAA0487895.1"/>
    <property type="molecule type" value="Genomic_DNA"/>
</dbReference>
<organism evidence="6 7">
    <name type="scientific">Streptomyces stramineus</name>
    <dbReference type="NCBI Taxonomy" id="173861"/>
    <lineage>
        <taxon>Bacteria</taxon>
        <taxon>Bacillati</taxon>
        <taxon>Actinomycetota</taxon>
        <taxon>Actinomycetes</taxon>
        <taxon>Kitasatosporales</taxon>
        <taxon>Streptomycetaceae</taxon>
        <taxon>Streptomyces</taxon>
    </lineage>
</organism>
<gene>
    <name evidence="6" type="ORF">GCM10009544_56370</name>
</gene>
<dbReference type="InterPro" id="IPR045851">
    <property type="entry name" value="AMP-bd_C_sf"/>
</dbReference>
<dbReference type="InterPro" id="IPR023213">
    <property type="entry name" value="CAT-like_dom_sf"/>
</dbReference>
<dbReference type="PANTHER" id="PTHR45527">
    <property type="entry name" value="NONRIBOSOMAL PEPTIDE SYNTHETASE"/>
    <property type="match status" value="1"/>
</dbReference>
<comment type="cofactor">
    <cofactor evidence="1">
        <name>pantetheine 4'-phosphate</name>
        <dbReference type="ChEBI" id="CHEBI:47942"/>
    </cofactor>
</comment>
<dbReference type="InterPro" id="IPR020806">
    <property type="entry name" value="PKS_PP-bd"/>
</dbReference>
<dbReference type="SUPFAM" id="SSF52777">
    <property type="entry name" value="CoA-dependent acyltransferases"/>
    <property type="match status" value="2"/>
</dbReference>
<dbReference type="Gene3D" id="2.30.38.10">
    <property type="entry name" value="Luciferase, Domain 3"/>
    <property type="match status" value="1"/>
</dbReference>
<dbReference type="CDD" id="cd05930">
    <property type="entry name" value="A_NRPS"/>
    <property type="match status" value="1"/>
</dbReference>
<dbReference type="Gene3D" id="1.10.1200.10">
    <property type="entry name" value="ACP-like"/>
    <property type="match status" value="1"/>
</dbReference>
<evidence type="ECO:0000256" key="3">
    <source>
        <dbReference type="ARBA" id="ARBA00022553"/>
    </source>
</evidence>
<dbReference type="Gene3D" id="3.30.559.30">
    <property type="entry name" value="Nonribosomal peptide synthetase, condensation domain"/>
    <property type="match status" value="1"/>
</dbReference>
<sequence>MRDALRERLPGPLVPASVTVLDRLPLTSSGKLDHRALPAPEPPAATPGAPPATRTERLLAGVWEERLHRAPIGADQDFFSLGGDSVQAIGVVAACRAAGLPVTVTDLLRLPTVRALARHLDGPGARGATAADDPAGEPFSLCPRAAGLPGVEDAYPVSMAQRAVLFHRDHHPGYEVYVTGVAVSLPLDRPALGAAVRRAFERHPYLRSSFDLVSHAEPVQLVRSTVPVPLRFEDLPDPEGFDAWLHTERTRPFDLTTGPLARFTAHDGGGTFRLTLSSFALDGWCVAIVLTEVLRDYWALLRGTTPAARPAVTSYRAFVALERAARQDPARRAFWAAELAGARPHPVPRRPVPAPGPGGRRPHRHVVPVEDTVRERLATLAAELGVGLKHVLLGVHLRVVRALAGDADVITAVETNGRPERHDGDRMVGVFNNILPLRRRVDGGTWADLARAAHAADTRIWEYRRYPLAQAQRDLGAARLFDTLFVYTHFHLYRDLAALDGMRVFDLRAPDQTYVPLTAHFNLDATDGGGLRLLLESDPGEFPDTQVEEFGAHYLRALRAAAGAPHRAYRDTPLTGPPPAPAAPGEDTSVHALFAARARQTPDRIALSDDEGRSTGYGALARRAARLAGTLRAAGAGPDTVVGLWAPRRTDTVVALLAILHAGAAYLPLDPAHPPARHRRALAEAGARLLVLPAGADTPLRAAGLPVVAPDDLGDPLPPAPVHPDNLACAMATSGSTGTPKVIGVPHRGLVNYLRWAVGRYGIDASTEAPVHSSPAFDLTVTALLAPLVAGGRAHLIGSDDPTALGDALAGGRCTLLKITPAHLAAVGHQVAPVRSLRTVVAGGEPLRPGHVRAARQLAPHAALVNEYGPTETVVGCCARTVDESAEAGTAGVGEAITGLTACVVDDGAAAPAGVLGELYIGGTGVTRGYLGRPAATAAAYGPDPSAPGARLYRTGDLARRLPDGGGLLLAGRADRQVKIRGYRTEPGETEEALTAHRGVREAVVTARAAAGGGRRLVAYWVPADPARPPAPEELTAWLTDRLPPYAVPAELVALPALPTTAHGKVDHARLPAPPSADPRGRRLARLLDRVEQLSDAEALSALRQDRFAPGGDDVRA</sequence>
<dbReference type="Pfam" id="PF00501">
    <property type="entry name" value="AMP-binding"/>
    <property type="match status" value="1"/>
</dbReference>
<evidence type="ECO:0000256" key="4">
    <source>
        <dbReference type="SAM" id="MobiDB-lite"/>
    </source>
</evidence>
<dbReference type="InterPro" id="IPR001242">
    <property type="entry name" value="Condensation_dom"/>
</dbReference>
<name>A0ABN1B0M6_9ACTN</name>
<evidence type="ECO:0000256" key="1">
    <source>
        <dbReference type="ARBA" id="ARBA00001957"/>
    </source>
</evidence>
<dbReference type="InterPro" id="IPR036736">
    <property type="entry name" value="ACP-like_sf"/>
</dbReference>
<dbReference type="InterPro" id="IPR025110">
    <property type="entry name" value="AMP-bd_C"/>
</dbReference>
<dbReference type="PANTHER" id="PTHR45527:SF1">
    <property type="entry name" value="FATTY ACID SYNTHASE"/>
    <property type="match status" value="1"/>
</dbReference>
<evidence type="ECO:0000313" key="6">
    <source>
        <dbReference type="EMBL" id="GAA0487895.1"/>
    </source>
</evidence>
<keyword evidence="2" id="KW-0596">Phosphopantetheine</keyword>
<feature type="region of interest" description="Disordered" evidence="4">
    <location>
        <begin position="31"/>
        <end position="52"/>
    </location>
</feature>